<dbReference type="EMBL" id="CP077062">
    <property type="protein sequence ID" value="QWZ07567.1"/>
    <property type="molecule type" value="Genomic_DNA"/>
</dbReference>
<dbReference type="Proteomes" id="UP000683575">
    <property type="component" value="Chromosome"/>
</dbReference>
<name>A0A975XZL8_9ACTN</name>
<feature type="region of interest" description="Disordered" evidence="1">
    <location>
        <begin position="37"/>
        <end position="60"/>
    </location>
</feature>
<feature type="chain" id="PRO_5037470699" evidence="2">
    <location>
        <begin position="31"/>
        <end position="60"/>
    </location>
</feature>
<proteinExistence type="predicted"/>
<keyword evidence="2" id="KW-0732">Signal</keyword>
<dbReference type="KEGG" id="nps:KRR39_19375"/>
<evidence type="ECO:0000256" key="1">
    <source>
        <dbReference type="SAM" id="MobiDB-lite"/>
    </source>
</evidence>
<evidence type="ECO:0000313" key="3">
    <source>
        <dbReference type="EMBL" id="QWZ07567.1"/>
    </source>
</evidence>
<feature type="signal peptide" evidence="2">
    <location>
        <begin position="1"/>
        <end position="30"/>
    </location>
</feature>
<evidence type="ECO:0000256" key="2">
    <source>
        <dbReference type="SAM" id="SignalP"/>
    </source>
</evidence>
<organism evidence="3 4">
    <name type="scientific">Nocardioides panacis</name>
    <dbReference type="NCBI Taxonomy" id="2849501"/>
    <lineage>
        <taxon>Bacteria</taxon>
        <taxon>Bacillati</taxon>
        <taxon>Actinomycetota</taxon>
        <taxon>Actinomycetes</taxon>
        <taxon>Propionibacteriales</taxon>
        <taxon>Nocardioidaceae</taxon>
        <taxon>Nocardioides</taxon>
    </lineage>
</organism>
<protein>
    <submittedName>
        <fullName evidence="3">Uncharacterized protein</fullName>
    </submittedName>
</protein>
<keyword evidence="4" id="KW-1185">Reference proteome</keyword>
<reference evidence="3" key="1">
    <citation type="submission" date="2021-06" db="EMBL/GenBank/DDBJ databases">
        <title>Complete genome sequence of Nocardioides sp. G188.</title>
        <authorList>
            <person name="Im W.-T."/>
        </authorList>
    </citation>
    <scope>NUCLEOTIDE SEQUENCE</scope>
    <source>
        <strain evidence="3">G188</strain>
    </source>
</reference>
<dbReference type="RefSeq" id="WP_216939078.1">
    <property type="nucleotide sequence ID" value="NZ_CP077062.1"/>
</dbReference>
<sequence>MKENRTVAKFFAGLLLVSAFAVGGFAPAQARDTGWDLKAPTSSTTGHTLTRVAASDTGWD</sequence>
<gene>
    <name evidence="3" type="ORF">KRR39_19375</name>
</gene>
<dbReference type="AlphaFoldDB" id="A0A975XZL8"/>
<accession>A0A975XZL8</accession>
<evidence type="ECO:0000313" key="4">
    <source>
        <dbReference type="Proteomes" id="UP000683575"/>
    </source>
</evidence>